<keyword evidence="1" id="KW-0732">Signal</keyword>
<feature type="domain" description="NTF2-like" evidence="2">
    <location>
        <begin position="67"/>
        <end position="204"/>
    </location>
</feature>
<gene>
    <name evidence="3" type="ORF">CRE_06640</name>
</gene>
<keyword evidence="4" id="KW-1185">Reference proteome</keyword>
<evidence type="ECO:0000259" key="2">
    <source>
        <dbReference type="Pfam" id="PF26529"/>
    </source>
</evidence>
<dbReference type="STRING" id="31234.E3M1X4"/>
<organism evidence="4">
    <name type="scientific">Caenorhabditis remanei</name>
    <name type="common">Caenorhabditis vulgaris</name>
    <dbReference type="NCBI Taxonomy" id="31234"/>
    <lineage>
        <taxon>Eukaryota</taxon>
        <taxon>Metazoa</taxon>
        <taxon>Ecdysozoa</taxon>
        <taxon>Nematoda</taxon>
        <taxon>Chromadorea</taxon>
        <taxon>Rhabditida</taxon>
        <taxon>Rhabditina</taxon>
        <taxon>Rhabditomorpha</taxon>
        <taxon>Rhabditoidea</taxon>
        <taxon>Rhabditidae</taxon>
        <taxon>Peloderinae</taxon>
        <taxon>Caenorhabditis</taxon>
    </lineage>
</organism>
<feature type="chain" id="PRO_5003175911" description="NTF2-like domain-containing protein" evidence="1">
    <location>
        <begin position="20"/>
        <end position="546"/>
    </location>
</feature>
<dbReference type="InParanoid" id="E3M1X4"/>
<feature type="signal peptide" evidence="1">
    <location>
        <begin position="1"/>
        <end position="19"/>
    </location>
</feature>
<name>E3M1X4_CAERE</name>
<dbReference type="Proteomes" id="UP000008281">
    <property type="component" value="Unassembled WGS sequence"/>
</dbReference>
<reference evidence="3" key="1">
    <citation type="submission" date="2007-07" db="EMBL/GenBank/DDBJ databases">
        <title>PCAP assembly of the Caenorhabditis remanei genome.</title>
        <authorList>
            <consortium name="The Caenorhabditis remanei Sequencing Consortium"/>
            <person name="Wilson R.K."/>
        </authorList>
    </citation>
    <scope>NUCLEOTIDE SEQUENCE [LARGE SCALE GENOMIC DNA]</scope>
    <source>
        <strain evidence="3">PB4641</strain>
    </source>
</reference>
<evidence type="ECO:0000256" key="1">
    <source>
        <dbReference type="SAM" id="SignalP"/>
    </source>
</evidence>
<sequence>MFRHLAILLLLANVAFIETSKIQNVLKHLGKRYMPVHQIKPRDDLKPSYFEKYFTDSGAYRALTEEQVLEEKNHTAYEIVSLFVMAASANNTGYETAVTRLEQRMEADFVAEICGDSKQMNYYQYWKYLTHNAALYIPGAEFKENYAILKTDRFELKFSFNIYRRDTMGVDSRLEFDITMKTTHRNGNVFGLYRIVQGGDCPDIGKVSHSNRDSFDLIIDDVAGINGHNRTKKFLDLFTPQPWQLEHYHPNDLPATWLYKFDLKETKTFVCQEDVTDMVEYTISQFASWYFHFGTMWHPDAKMDLKEAFQLQVTQFQEDNIVARTTMKLQMGVTPDAPVRDWNFKFQAKNKGGENWVIDRVEVLCNPEVKYKQESLSAIRDIVARKFVDYVEEQNVTQWYSTVDFVKEFSQNGEVEYDYCDGGTITKTSGFQRFFAFIKPEFSAQLQLFTHDMGQAHSTRFTKYWIDKEIEPTEKAPDTHDFHFKTMSTAATENPEFEYEHEWTVNFKWDQMDQFYHIDKLTMGCEKEYKDGEATAANYMIFNFGG</sequence>
<dbReference type="eggNOG" id="KOG4209">
    <property type="taxonomic scope" value="Eukaryota"/>
</dbReference>
<dbReference type="OrthoDB" id="5869523at2759"/>
<dbReference type="InterPro" id="IPR058879">
    <property type="entry name" value="NTF2-like_dom_nem"/>
</dbReference>
<accession>E3M1X4</accession>
<feature type="domain" description="NTF2-like" evidence="2">
    <location>
        <begin position="370"/>
        <end position="528"/>
    </location>
</feature>
<dbReference type="OMA" id="LEFDITM"/>
<dbReference type="HOGENOM" id="CLU_038306_0_0_1"/>
<protein>
    <recommendedName>
        <fullName evidence="2">NTF2-like domain-containing protein</fullName>
    </recommendedName>
</protein>
<dbReference type="AlphaFoldDB" id="E3M1X4"/>
<evidence type="ECO:0000313" key="3">
    <source>
        <dbReference type="EMBL" id="EFO88712.1"/>
    </source>
</evidence>
<evidence type="ECO:0000313" key="4">
    <source>
        <dbReference type="Proteomes" id="UP000008281"/>
    </source>
</evidence>
<dbReference type="Pfam" id="PF26529">
    <property type="entry name" value="NTF2_2"/>
    <property type="match status" value="3"/>
</dbReference>
<proteinExistence type="predicted"/>
<dbReference type="EMBL" id="DS268421">
    <property type="protein sequence ID" value="EFO88712.1"/>
    <property type="molecule type" value="Genomic_DNA"/>
</dbReference>
<feature type="domain" description="NTF2-like" evidence="2">
    <location>
        <begin position="228"/>
        <end position="368"/>
    </location>
</feature>